<dbReference type="InterPro" id="IPR037523">
    <property type="entry name" value="VOC_core"/>
</dbReference>
<dbReference type="GO" id="GO:0051301">
    <property type="term" value="P:cell division"/>
    <property type="evidence" value="ECO:0007669"/>
    <property type="project" value="InterPro"/>
</dbReference>
<protein>
    <recommendedName>
        <fullName evidence="9">Methylmalonyl-CoA epimerase, mitochondrial</fullName>
        <ecNumber evidence="8">5.1.99.1</ecNumber>
    </recommendedName>
    <alternativeName>
        <fullName evidence="10">DL-methylmalonyl-CoA racemase</fullName>
    </alternativeName>
</protein>
<evidence type="ECO:0000256" key="11">
    <source>
        <dbReference type="SAM" id="Coils"/>
    </source>
</evidence>
<reference evidence="14 15" key="1">
    <citation type="journal article" date="2024" name="Nat. Commun.">
        <title>Phylogenomics reveals the evolutionary origins of lichenization in chlorophyte algae.</title>
        <authorList>
            <person name="Puginier C."/>
            <person name="Libourel C."/>
            <person name="Otte J."/>
            <person name="Skaloud P."/>
            <person name="Haon M."/>
            <person name="Grisel S."/>
            <person name="Petersen M."/>
            <person name="Berrin J.G."/>
            <person name="Delaux P.M."/>
            <person name="Dal Grande F."/>
            <person name="Keller J."/>
        </authorList>
    </citation>
    <scope>NUCLEOTIDE SEQUENCE [LARGE SCALE GENOMIC DNA]</scope>
    <source>
        <strain evidence="14 15">SAG 2043</strain>
    </source>
</reference>
<dbReference type="GO" id="GO:0000278">
    <property type="term" value="P:mitotic cell cycle"/>
    <property type="evidence" value="ECO:0007669"/>
    <property type="project" value="TreeGrafter"/>
</dbReference>
<comment type="similarity">
    <text evidence="2">Belongs to the methylmalonyl-CoA epimerase family.</text>
</comment>
<evidence type="ECO:0000256" key="1">
    <source>
        <dbReference type="ARBA" id="ARBA00006836"/>
    </source>
</evidence>
<evidence type="ECO:0000256" key="12">
    <source>
        <dbReference type="SAM" id="MobiDB-lite"/>
    </source>
</evidence>
<dbReference type="GO" id="GO:0007059">
    <property type="term" value="P:chromosome segregation"/>
    <property type="evidence" value="ECO:0007669"/>
    <property type="project" value="InterPro"/>
</dbReference>
<feature type="region of interest" description="Disordered" evidence="12">
    <location>
        <begin position="236"/>
        <end position="270"/>
    </location>
</feature>
<dbReference type="SUPFAM" id="SSF54593">
    <property type="entry name" value="Glyoxalase/Bleomycin resistance protein/Dihydroxybiphenyl dioxygenase"/>
    <property type="match status" value="1"/>
</dbReference>
<sequence length="395" mass="43282">MARLGGLTVQITSRLRQAGAKGCTKELWAGLHQKADPSAFKATSEVQVGRLNHVAIAVPDLQQAAERYRTVLGAKVSDVQEVPEHGVSVVFVELANTKLELLHPLGDNSPISKFLQKNPSGGLHHLCLEVADIKASMSHIASTGVRCLDSKPKIGAHGNPVVFLHPKDNDGVLTELEQVPIKELKDLTLLRIDDSAKHLFQKDLTALQANVRALEQKLQEIRTLVRREKEAIPKVQADGAAKENRCSNAEPAGEHADCGADKRKRSAPRRYITQDELASLSSYMRQRLTLEKVNAAVDEAAAHAEAMAKLLAGVRNSAKMPAAERKRGQMLLVNVASKEGVKGRHWFMEGDLKNGTTLKMDKTGKSILTVLRHLGRMQEARFTLEGTVQLVYILQ</sequence>
<evidence type="ECO:0000256" key="6">
    <source>
        <dbReference type="ARBA" id="ARBA00050406"/>
    </source>
</evidence>
<comment type="catalytic activity">
    <reaction evidence="6">
        <text>(R)-methylmalonyl-CoA = (S)-methylmalonyl-CoA</text>
        <dbReference type="Rhea" id="RHEA:20553"/>
        <dbReference type="ChEBI" id="CHEBI:57326"/>
        <dbReference type="ChEBI" id="CHEBI:57327"/>
        <dbReference type="EC" id="5.1.99.1"/>
    </reaction>
    <physiologicalReaction direction="right-to-left" evidence="6">
        <dbReference type="Rhea" id="RHEA:20555"/>
    </physiologicalReaction>
</comment>
<dbReference type="InterPro" id="IPR009829">
    <property type="entry name" value="SKA1"/>
</dbReference>
<dbReference type="GO" id="GO:0004493">
    <property type="term" value="F:methylmalonyl-CoA epimerase activity"/>
    <property type="evidence" value="ECO:0007669"/>
    <property type="project" value="UniProtKB-EC"/>
</dbReference>
<evidence type="ECO:0000256" key="8">
    <source>
        <dbReference type="ARBA" id="ARBA00066411"/>
    </source>
</evidence>
<dbReference type="PANTHER" id="PTHR28573">
    <property type="entry name" value="SPINDLE AND KINETOCHORE-ASSOCIATED PROTEIN 1"/>
    <property type="match status" value="1"/>
</dbReference>
<dbReference type="Proteomes" id="UP001489004">
    <property type="component" value="Unassembled WGS sequence"/>
</dbReference>
<evidence type="ECO:0000259" key="13">
    <source>
        <dbReference type="PROSITE" id="PS51819"/>
    </source>
</evidence>
<dbReference type="Gene3D" id="1.10.10.1890">
    <property type="entry name" value="Ska1 microtubule binding domain-like"/>
    <property type="match status" value="1"/>
</dbReference>
<feature type="domain" description="VOC" evidence="13">
    <location>
        <begin position="50"/>
        <end position="179"/>
    </location>
</feature>
<dbReference type="EMBL" id="JALJOR010000005">
    <property type="protein sequence ID" value="KAK9816899.1"/>
    <property type="molecule type" value="Genomic_DNA"/>
</dbReference>
<accession>A0AAW1Q9I2</accession>
<dbReference type="NCBIfam" id="TIGR03081">
    <property type="entry name" value="metmalonyl_epim"/>
    <property type="match status" value="1"/>
</dbReference>
<dbReference type="Gene3D" id="3.10.180.10">
    <property type="entry name" value="2,3-Dihydroxybiphenyl 1,2-Dioxygenase, domain 1"/>
    <property type="match status" value="1"/>
</dbReference>
<keyword evidence="15" id="KW-1185">Reference proteome</keyword>
<evidence type="ECO:0000256" key="9">
    <source>
        <dbReference type="ARBA" id="ARBA00071337"/>
    </source>
</evidence>
<keyword evidence="5" id="KW-0170">Cobalt</keyword>
<evidence type="ECO:0000256" key="2">
    <source>
        <dbReference type="ARBA" id="ARBA00009308"/>
    </source>
</evidence>
<dbReference type="GO" id="GO:0031110">
    <property type="term" value="P:regulation of microtubule polymerization or depolymerization"/>
    <property type="evidence" value="ECO:0007669"/>
    <property type="project" value="TreeGrafter"/>
</dbReference>
<comment type="function">
    <text evidence="7">Methylmalonyl-CoA epimerase involved in propionyl-CoA metabolism.</text>
</comment>
<organism evidence="14 15">
    <name type="scientific">[Myrmecia] bisecta</name>
    <dbReference type="NCBI Taxonomy" id="41462"/>
    <lineage>
        <taxon>Eukaryota</taxon>
        <taxon>Viridiplantae</taxon>
        <taxon>Chlorophyta</taxon>
        <taxon>core chlorophytes</taxon>
        <taxon>Trebouxiophyceae</taxon>
        <taxon>Trebouxiales</taxon>
        <taxon>Trebouxiaceae</taxon>
        <taxon>Myrmecia</taxon>
    </lineage>
</organism>
<dbReference type="CDD" id="cd07249">
    <property type="entry name" value="MMCE"/>
    <property type="match status" value="1"/>
</dbReference>
<dbReference type="GO" id="GO:0072686">
    <property type="term" value="C:mitotic spindle"/>
    <property type="evidence" value="ECO:0007669"/>
    <property type="project" value="TreeGrafter"/>
</dbReference>
<dbReference type="Pfam" id="PF13669">
    <property type="entry name" value="Glyoxalase_4"/>
    <property type="match status" value="1"/>
</dbReference>
<keyword evidence="11" id="KW-0175">Coiled coil</keyword>
<proteinExistence type="inferred from homology"/>
<evidence type="ECO:0000256" key="10">
    <source>
        <dbReference type="ARBA" id="ARBA00081771"/>
    </source>
</evidence>
<feature type="coiled-coil region" evidence="11">
    <location>
        <begin position="197"/>
        <end position="231"/>
    </location>
</feature>
<dbReference type="GO" id="GO:0005876">
    <property type="term" value="C:spindle microtubule"/>
    <property type="evidence" value="ECO:0007669"/>
    <property type="project" value="TreeGrafter"/>
</dbReference>
<evidence type="ECO:0000256" key="5">
    <source>
        <dbReference type="ARBA" id="ARBA00023285"/>
    </source>
</evidence>
<evidence type="ECO:0000256" key="7">
    <source>
        <dbReference type="ARBA" id="ARBA00053742"/>
    </source>
</evidence>
<keyword evidence="3" id="KW-0479">Metal-binding</keyword>
<keyword evidence="4" id="KW-0413">Isomerase</keyword>
<dbReference type="PROSITE" id="PS51819">
    <property type="entry name" value="VOC"/>
    <property type="match status" value="1"/>
</dbReference>
<evidence type="ECO:0000313" key="15">
    <source>
        <dbReference type="Proteomes" id="UP001489004"/>
    </source>
</evidence>
<evidence type="ECO:0000256" key="3">
    <source>
        <dbReference type="ARBA" id="ARBA00022723"/>
    </source>
</evidence>
<dbReference type="FunFam" id="3.10.180.10:FF:000003">
    <property type="entry name" value="Methylmalonyl-CoA epimerase, mitochondrial"/>
    <property type="match status" value="1"/>
</dbReference>
<gene>
    <name evidence="14" type="ORF">WJX72_006936</name>
</gene>
<name>A0AAW1Q9I2_9CHLO</name>
<comment type="caution">
    <text evidence="14">The sequence shown here is derived from an EMBL/GenBank/DDBJ whole genome shotgun (WGS) entry which is preliminary data.</text>
</comment>
<dbReference type="EC" id="5.1.99.1" evidence="8"/>
<dbReference type="GO" id="GO:0000940">
    <property type="term" value="C:outer kinetochore"/>
    <property type="evidence" value="ECO:0007669"/>
    <property type="project" value="TreeGrafter"/>
</dbReference>
<evidence type="ECO:0000256" key="4">
    <source>
        <dbReference type="ARBA" id="ARBA00023235"/>
    </source>
</evidence>
<dbReference type="InterPro" id="IPR029068">
    <property type="entry name" value="Glyas_Bleomycin-R_OHBP_Dase"/>
</dbReference>
<comment type="similarity">
    <text evidence="1">Belongs to the SKA1 family.</text>
</comment>
<dbReference type="InterPro" id="IPR017515">
    <property type="entry name" value="MeMalonyl-CoA_epimerase"/>
</dbReference>
<feature type="compositionally biased region" description="Basic and acidic residues" evidence="12">
    <location>
        <begin position="252"/>
        <end position="261"/>
    </location>
</feature>
<dbReference type="GO" id="GO:0008017">
    <property type="term" value="F:microtubule binding"/>
    <property type="evidence" value="ECO:0007669"/>
    <property type="project" value="InterPro"/>
</dbReference>
<dbReference type="PANTHER" id="PTHR28573:SF1">
    <property type="entry name" value="SPINDLE AND KINETOCHORE-ASSOCIATED PROTEIN 1"/>
    <property type="match status" value="1"/>
</dbReference>
<dbReference type="AlphaFoldDB" id="A0AAW1Q9I2"/>
<dbReference type="InterPro" id="IPR042031">
    <property type="entry name" value="SKA1_MBD_sf"/>
</dbReference>
<dbReference type="GO" id="GO:0046872">
    <property type="term" value="F:metal ion binding"/>
    <property type="evidence" value="ECO:0007669"/>
    <property type="project" value="UniProtKB-KW"/>
</dbReference>
<dbReference type="Pfam" id="PF07160">
    <property type="entry name" value="SKA1"/>
    <property type="match status" value="1"/>
</dbReference>
<evidence type="ECO:0000313" key="14">
    <source>
        <dbReference type="EMBL" id="KAK9816899.1"/>
    </source>
</evidence>